<dbReference type="Pfam" id="PF00060">
    <property type="entry name" value="Lig_chan"/>
    <property type="match status" value="1"/>
</dbReference>
<evidence type="ECO:0000256" key="6">
    <source>
        <dbReference type="ARBA" id="ARBA00023136"/>
    </source>
</evidence>
<gene>
    <name evidence="12" type="ORF">DAPPUDRAFT_241432</name>
</gene>
<dbReference type="Gene3D" id="3.40.190.10">
    <property type="entry name" value="Periplasmic binding protein-like II"/>
    <property type="match status" value="3"/>
</dbReference>
<dbReference type="FunFam" id="3.40.190.10:FF:000481">
    <property type="entry name" value="Uncharacterized protein"/>
    <property type="match status" value="1"/>
</dbReference>
<evidence type="ECO:0000313" key="13">
    <source>
        <dbReference type="Proteomes" id="UP000000305"/>
    </source>
</evidence>
<dbReference type="PANTHER" id="PTHR42643">
    <property type="entry name" value="IONOTROPIC RECEPTOR 20A-RELATED"/>
    <property type="match status" value="1"/>
</dbReference>
<dbReference type="STRING" id="6669.E9GE88"/>
<keyword evidence="7" id="KW-0675">Receptor</keyword>
<accession>E9GE88</accession>
<dbReference type="EMBL" id="GL732540">
    <property type="protein sequence ID" value="EFX82354.1"/>
    <property type="molecule type" value="Genomic_DNA"/>
</dbReference>
<evidence type="ECO:0000256" key="5">
    <source>
        <dbReference type="ARBA" id="ARBA00022989"/>
    </source>
</evidence>
<proteinExistence type="inferred from homology"/>
<evidence type="ECO:0000313" key="12">
    <source>
        <dbReference type="EMBL" id="EFX82354.1"/>
    </source>
</evidence>
<evidence type="ECO:0000256" key="2">
    <source>
        <dbReference type="ARBA" id="ARBA00008685"/>
    </source>
</evidence>
<dbReference type="GO" id="GO:0050906">
    <property type="term" value="P:detection of stimulus involved in sensory perception"/>
    <property type="evidence" value="ECO:0007669"/>
    <property type="project" value="UniProtKB-ARBA"/>
</dbReference>
<feature type="transmembrane region" description="Helical" evidence="10">
    <location>
        <begin position="129"/>
        <end position="149"/>
    </location>
</feature>
<dbReference type="SUPFAM" id="SSF53850">
    <property type="entry name" value="Periplasmic binding protein-like II"/>
    <property type="match status" value="1"/>
</dbReference>
<dbReference type="GO" id="GO:0015276">
    <property type="term" value="F:ligand-gated monoatomic ion channel activity"/>
    <property type="evidence" value="ECO:0007669"/>
    <property type="project" value="InterPro"/>
</dbReference>
<keyword evidence="6 10" id="KW-0472">Membrane</keyword>
<name>E9GE88_DAPPU</name>
<keyword evidence="5 10" id="KW-1133">Transmembrane helix</keyword>
<feature type="transmembrane region" description="Helical" evidence="10">
    <location>
        <begin position="373"/>
        <end position="396"/>
    </location>
</feature>
<organism evidence="12 13">
    <name type="scientific">Daphnia pulex</name>
    <name type="common">Water flea</name>
    <dbReference type="NCBI Taxonomy" id="6669"/>
    <lineage>
        <taxon>Eukaryota</taxon>
        <taxon>Metazoa</taxon>
        <taxon>Ecdysozoa</taxon>
        <taxon>Arthropoda</taxon>
        <taxon>Crustacea</taxon>
        <taxon>Branchiopoda</taxon>
        <taxon>Diplostraca</taxon>
        <taxon>Cladocera</taxon>
        <taxon>Anomopoda</taxon>
        <taxon>Daphniidae</taxon>
        <taxon>Daphnia</taxon>
    </lineage>
</organism>
<dbReference type="KEGG" id="dpx:DAPPUDRAFT_241432"/>
<protein>
    <recommendedName>
        <fullName evidence="11">Ionotropic glutamate receptor C-terminal domain-containing protein</fullName>
    </recommendedName>
</protein>
<dbReference type="eggNOG" id="KOG4440">
    <property type="taxonomic scope" value="Eukaryota"/>
</dbReference>
<dbReference type="HOGENOM" id="CLU_007257_4_2_1"/>
<sequence>MGVFSSTPDSLNGQHIRVIWSRWSGNPAGLSGPLKGGLILEYLATRWNFTYEMVRVTENRLEPPANGRGLFSYLFDNQSDFLIHDVLLTLERNNVIDLTVPWAYDYFAFLIPVAEETANIDSVVKPFQWPIWLGLGVSIICVIAVLNLMQRLLSYLPENGENQSRPNSPSDNSPTEMTKNRVTKGETGEQYLYVFGNLLSQGGSCPSKRLPYRLVAGVWTLAAFFFVQAYTSTLFTYVVTPIHQPLINSVYDIIENKDVNVFIRGGVMDFLFSKAKNYQKDAIRGDYKKTGKCNLQIAKELFKEIVSSFALQKNSPYTKSISQGILELQQTGIIEYWDLWFRPMPPQCNGKPPIGNKTPNKNSSLSLKNLTGAFIVIGVGLGLSFLAFLGENIVAIPNRQRSRTNRNKLQQVPTNANSDVIENE</sequence>
<dbReference type="FunCoup" id="E9GE88">
    <property type="interactions" value="63"/>
</dbReference>
<evidence type="ECO:0000256" key="7">
    <source>
        <dbReference type="ARBA" id="ARBA00023170"/>
    </source>
</evidence>
<reference evidence="12 13" key="1">
    <citation type="journal article" date="2011" name="Science">
        <title>The ecoresponsive genome of Daphnia pulex.</title>
        <authorList>
            <person name="Colbourne J.K."/>
            <person name="Pfrender M.E."/>
            <person name="Gilbert D."/>
            <person name="Thomas W.K."/>
            <person name="Tucker A."/>
            <person name="Oakley T.H."/>
            <person name="Tokishita S."/>
            <person name="Aerts A."/>
            <person name="Arnold G.J."/>
            <person name="Basu M.K."/>
            <person name="Bauer D.J."/>
            <person name="Caceres C.E."/>
            <person name="Carmel L."/>
            <person name="Casola C."/>
            <person name="Choi J.H."/>
            <person name="Detter J.C."/>
            <person name="Dong Q."/>
            <person name="Dusheyko S."/>
            <person name="Eads B.D."/>
            <person name="Frohlich T."/>
            <person name="Geiler-Samerotte K.A."/>
            <person name="Gerlach D."/>
            <person name="Hatcher P."/>
            <person name="Jogdeo S."/>
            <person name="Krijgsveld J."/>
            <person name="Kriventseva E.V."/>
            <person name="Kultz D."/>
            <person name="Laforsch C."/>
            <person name="Lindquist E."/>
            <person name="Lopez J."/>
            <person name="Manak J.R."/>
            <person name="Muller J."/>
            <person name="Pangilinan J."/>
            <person name="Patwardhan R.P."/>
            <person name="Pitluck S."/>
            <person name="Pritham E.J."/>
            <person name="Rechtsteiner A."/>
            <person name="Rho M."/>
            <person name="Rogozin I.B."/>
            <person name="Sakarya O."/>
            <person name="Salamov A."/>
            <person name="Schaack S."/>
            <person name="Shapiro H."/>
            <person name="Shiga Y."/>
            <person name="Skalitzky C."/>
            <person name="Smith Z."/>
            <person name="Souvorov A."/>
            <person name="Sung W."/>
            <person name="Tang Z."/>
            <person name="Tsuchiya D."/>
            <person name="Tu H."/>
            <person name="Vos H."/>
            <person name="Wang M."/>
            <person name="Wolf Y.I."/>
            <person name="Yamagata H."/>
            <person name="Yamada T."/>
            <person name="Ye Y."/>
            <person name="Shaw J.R."/>
            <person name="Andrews J."/>
            <person name="Crease T.J."/>
            <person name="Tang H."/>
            <person name="Lucas S.M."/>
            <person name="Robertson H.M."/>
            <person name="Bork P."/>
            <person name="Koonin E.V."/>
            <person name="Zdobnov E.M."/>
            <person name="Grigoriev I.V."/>
            <person name="Lynch M."/>
            <person name="Boore J.L."/>
        </authorList>
    </citation>
    <scope>NUCLEOTIDE SEQUENCE [LARGE SCALE GENOMIC DNA]</scope>
</reference>
<keyword evidence="3" id="KW-1003">Cell membrane</keyword>
<dbReference type="FunFam" id="1.10.287.70:FF:000302">
    <property type="entry name" value="Uncharacterized protein"/>
    <property type="match status" value="1"/>
</dbReference>
<dbReference type="PANTHER" id="PTHR42643:SF24">
    <property type="entry name" value="IONOTROPIC RECEPTOR 60A"/>
    <property type="match status" value="1"/>
</dbReference>
<dbReference type="OMA" id="QERFSAM"/>
<evidence type="ECO:0000259" key="11">
    <source>
        <dbReference type="Pfam" id="PF00060"/>
    </source>
</evidence>
<dbReference type="InterPro" id="IPR052192">
    <property type="entry name" value="Insect_Ionotropic_Sensory_Rcpt"/>
</dbReference>
<feature type="region of interest" description="Disordered" evidence="9">
    <location>
        <begin position="402"/>
        <end position="424"/>
    </location>
</feature>
<dbReference type="InterPro" id="IPR001320">
    <property type="entry name" value="Iontro_rcpt_C"/>
</dbReference>
<evidence type="ECO:0000256" key="10">
    <source>
        <dbReference type="SAM" id="Phobius"/>
    </source>
</evidence>
<evidence type="ECO:0000256" key="4">
    <source>
        <dbReference type="ARBA" id="ARBA00022692"/>
    </source>
</evidence>
<feature type="domain" description="Ionotropic glutamate receptor C-terminal" evidence="11">
    <location>
        <begin position="129"/>
        <end position="381"/>
    </location>
</feature>
<comment type="subcellular location">
    <subcellularLocation>
        <location evidence="1">Cell membrane</location>
        <topology evidence="1">Multi-pass membrane protein</topology>
    </subcellularLocation>
</comment>
<evidence type="ECO:0000256" key="1">
    <source>
        <dbReference type="ARBA" id="ARBA00004651"/>
    </source>
</evidence>
<evidence type="ECO:0000256" key="8">
    <source>
        <dbReference type="ARBA" id="ARBA00023180"/>
    </source>
</evidence>
<keyword evidence="8" id="KW-0325">Glycoprotein</keyword>
<feature type="transmembrane region" description="Helical" evidence="10">
    <location>
        <begin position="214"/>
        <end position="239"/>
    </location>
</feature>
<comment type="similarity">
    <text evidence="2">Belongs to the glutamate-gated ion channel (TC 1.A.10.1) family.</text>
</comment>
<dbReference type="PhylomeDB" id="E9GE88"/>
<dbReference type="OrthoDB" id="6354814at2759"/>
<keyword evidence="4 10" id="KW-0812">Transmembrane</keyword>
<dbReference type="GO" id="GO:0005886">
    <property type="term" value="C:plasma membrane"/>
    <property type="evidence" value="ECO:0007669"/>
    <property type="project" value="UniProtKB-SubCell"/>
</dbReference>
<keyword evidence="13" id="KW-1185">Reference proteome</keyword>
<dbReference type="Proteomes" id="UP000000305">
    <property type="component" value="Unassembled WGS sequence"/>
</dbReference>
<feature type="compositionally biased region" description="Polar residues" evidence="9">
    <location>
        <begin position="407"/>
        <end position="424"/>
    </location>
</feature>
<dbReference type="Gene3D" id="1.10.287.70">
    <property type="match status" value="1"/>
</dbReference>
<evidence type="ECO:0000256" key="3">
    <source>
        <dbReference type="ARBA" id="ARBA00022475"/>
    </source>
</evidence>
<evidence type="ECO:0000256" key="9">
    <source>
        <dbReference type="SAM" id="MobiDB-lite"/>
    </source>
</evidence>
<dbReference type="InParanoid" id="E9GE88"/>
<feature type="region of interest" description="Disordered" evidence="9">
    <location>
        <begin position="159"/>
        <end position="181"/>
    </location>
</feature>
<feature type="compositionally biased region" description="Polar residues" evidence="9">
    <location>
        <begin position="160"/>
        <end position="177"/>
    </location>
</feature>
<dbReference type="AlphaFoldDB" id="E9GE88"/>